<dbReference type="Proteomes" id="UP000799291">
    <property type="component" value="Unassembled WGS sequence"/>
</dbReference>
<dbReference type="CDD" id="cd00077">
    <property type="entry name" value="HDc"/>
    <property type="match status" value="1"/>
</dbReference>
<dbReference type="SUPFAM" id="SSF109604">
    <property type="entry name" value="HD-domain/PDEase-like"/>
    <property type="match status" value="1"/>
</dbReference>
<dbReference type="Pfam" id="PF01966">
    <property type="entry name" value="HD"/>
    <property type="match status" value="1"/>
</dbReference>
<evidence type="ECO:0000313" key="3">
    <source>
        <dbReference type="Proteomes" id="UP000799291"/>
    </source>
</evidence>
<name>A0A6G1JDS4_9PLEO</name>
<feature type="domain" description="HD/PDEase" evidence="1">
    <location>
        <begin position="37"/>
        <end position="165"/>
    </location>
</feature>
<dbReference type="Gene3D" id="1.10.3210.50">
    <property type="match status" value="1"/>
</dbReference>
<sequence>MASTIPLPIVSVPSEHKDLFASINTFVHAYMSSSGHDNSHDYHHILRVLSNANLIFEAEQKANPDAVYDTCALFLAALLHDVGDYKYAKPGEDVENQVSILLLERGASTELALKVQTIVKHVGYTNESKNPQSVIDVLARYPELAIVQDADRLDAIGAVGVARCFTFGGARKQGEPMAVAIEHFEEKLVKLPEMMKTQTGRMMAEERKSVLVEFAKQFEAEAKLSFSFAD</sequence>
<evidence type="ECO:0000313" key="2">
    <source>
        <dbReference type="EMBL" id="KAF2688692.1"/>
    </source>
</evidence>
<protein>
    <recommendedName>
        <fullName evidence="1">HD/PDEase domain-containing protein</fullName>
    </recommendedName>
</protein>
<keyword evidence="3" id="KW-1185">Reference proteome</keyword>
<dbReference type="AlphaFoldDB" id="A0A6G1JDS4"/>
<dbReference type="PANTHER" id="PTHR33594:SF1">
    <property type="entry name" value="HD_PDEASE DOMAIN-CONTAINING PROTEIN"/>
    <property type="match status" value="1"/>
</dbReference>
<dbReference type="InterPro" id="IPR006674">
    <property type="entry name" value="HD_domain"/>
</dbReference>
<accession>A0A6G1JDS4</accession>
<dbReference type="EMBL" id="MU005573">
    <property type="protein sequence ID" value="KAF2688692.1"/>
    <property type="molecule type" value="Genomic_DNA"/>
</dbReference>
<organism evidence="2 3">
    <name type="scientific">Lentithecium fluviatile CBS 122367</name>
    <dbReference type="NCBI Taxonomy" id="1168545"/>
    <lineage>
        <taxon>Eukaryota</taxon>
        <taxon>Fungi</taxon>
        <taxon>Dikarya</taxon>
        <taxon>Ascomycota</taxon>
        <taxon>Pezizomycotina</taxon>
        <taxon>Dothideomycetes</taxon>
        <taxon>Pleosporomycetidae</taxon>
        <taxon>Pleosporales</taxon>
        <taxon>Massarineae</taxon>
        <taxon>Lentitheciaceae</taxon>
        <taxon>Lentithecium</taxon>
    </lineage>
</organism>
<dbReference type="SMART" id="SM00471">
    <property type="entry name" value="HDc"/>
    <property type="match status" value="1"/>
</dbReference>
<reference evidence="2" key="1">
    <citation type="journal article" date="2020" name="Stud. Mycol.">
        <title>101 Dothideomycetes genomes: a test case for predicting lifestyles and emergence of pathogens.</title>
        <authorList>
            <person name="Haridas S."/>
            <person name="Albert R."/>
            <person name="Binder M."/>
            <person name="Bloem J."/>
            <person name="Labutti K."/>
            <person name="Salamov A."/>
            <person name="Andreopoulos B."/>
            <person name="Baker S."/>
            <person name="Barry K."/>
            <person name="Bills G."/>
            <person name="Bluhm B."/>
            <person name="Cannon C."/>
            <person name="Castanera R."/>
            <person name="Culley D."/>
            <person name="Daum C."/>
            <person name="Ezra D."/>
            <person name="Gonzalez J."/>
            <person name="Henrissat B."/>
            <person name="Kuo A."/>
            <person name="Liang C."/>
            <person name="Lipzen A."/>
            <person name="Lutzoni F."/>
            <person name="Magnuson J."/>
            <person name="Mondo S."/>
            <person name="Nolan M."/>
            <person name="Ohm R."/>
            <person name="Pangilinan J."/>
            <person name="Park H.-J."/>
            <person name="Ramirez L."/>
            <person name="Alfaro M."/>
            <person name="Sun H."/>
            <person name="Tritt A."/>
            <person name="Yoshinaga Y."/>
            <person name="Zwiers L.-H."/>
            <person name="Turgeon B."/>
            <person name="Goodwin S."/>
            <person name="Spatafora J."/>
            <person name="Crous P."/>
            <person name="Grigoriev I."/>
        </authorList>
    </citation>
    <scope>NUCLEOTIDE SEQUENCE</scope>
    <source>
        <strain evidence="2">CBS 122367</strain>
    </source>
</reference>
<dbReference type="InterPro" id="IPR003607">
    <property type="entry name" value="HD/PDEase_dom"/>
</dbReference>
<dbReference type="OrthoDB" id="16547at2759"/>
<dbReference type="PANTHER" id="PTHR33594">
    <property type="entry name" value="SUPERFAMILY HYDROLASE, PUTATIVE (AFU_ORTHOLOGUE AFUA_1G03035)-RELATED"/>
    <property type="match status" value="1"/>
</dbReference>
<evidence type="ECO:0000259" key="1">
    <source>
        <dbReference type="SMART" id="SM00471"/>
    </source>
</evidence>
<proteinExistence type="predicted"/>
<gene>
    <name evidence="2" type="ORF">K458DRAFT_414419</name>
</gene>